<dbReference type="PIRSF" id="PIRSF028991">
    <property type="entry name" value="Glycl_rad_HI0521_prd"/>
    <property type="match status" value="1"/>
</dbReference>
<dbReference type="Proteomes" id="UP000214588">
    <property type="component" value="Unassembled WGS sequence"/>
</dbReference>
<evidence type="ECO:0000313" key="2">
    <source>
        <dbReference type="Proteomes" id="UP000214588"/>
    </source>
</evidence>
<organism evidence="1 2">
    <name type="scientific">Natranaerobius trueperi</name>
    <dbReference type="NCBI Taxonomy" id="759412"/>
    <lineage>
        <taxon>Bacteria</taxon>
        <taxon>Bacillati</taxon>
        <taxon>Bacillota</taxon>
        <taxon>Clostridia</taxon>
        <taxon>Natranaerobiales</taxon>
        <taxon>Natranaerobiaceae</taxon>
        <taxon>Natranaerobius</taxon>
    </lineage>
</organism>
<dbReference type="OrthoDB" id="6189458at2"/>
<dbReference type="Pfam" id="PF11230">
    <property type="entry name" value="YjjI-like"/>
    <property type="match status" value="1"/>
</dbReference>
<evidence type="ECO:0000313" key="1">
    <source>
        <dbReference type="EMBL" id="OWZ84783.1"/>
    </source>
</evidence>
<dbReference type="EMBL" id="NIQC01000002">
    <property type="protein sequence ID" value="OWZ84783.1"/>
    <property type="molecule type" value="Genomic_DNA"/>
</dbReference>
<sequence length="528" mass="60231">MLKFKSTINMRGVEVKMVNEEIKTEIEEIITNPQLTFHQRKHQLATYAESLLNYVPISKEAAFAKENGIICDLFEGHAPYRPRYILPDYDKAIKQGSKFLELDPPKDLDEAINFLTILYTHVPSITGYPVYLGNLDRLLESFSEKYDDDTLYKKLKLFLITIDRLLPDGFTHANIGPEGTRVGRLLFKLERELKQVVPNLTLKYDQEKTSDELLIEGVKTVFEVGKPHFANHQMITSDLGEKYGVASCYNSLKEGGGAHTLVRLNLKKAAKEHRGRPQEFLDTTLLKYVKLALEVIESRAEYLVNKAKFFEHNFLALEGIISKAKFSSMLGIFGLKECTETLLDDNAHYGHDKEANKFSYKITDKILEILDKTEISHAEGNSNKAMFHSQSGIDLDTDTTPGTRITPGEEPDLFNHIKVVAPHHSKFIAGVSDIFHFEGTIRNNPKAVCDIIKGAFKEGMREFTFNLTDGEFVRITGYLVRRSDLEKYKNDESTRYTTTPLGEGAINIQGVLKRKRRMINHERNPWFN</sequence>
<dbReference type="NCBIfam" id="TIGR04040">
    <property type="entry name" value="glycyl_YjjI"/>
    <property type="match status" value="1"/>
</dbReference>
<keyword evidence="2" id="KW-1185">Reference proteome</keyword>
<dbReference type="InterPro" id="IPR016905">
    <property type="entry name" value="Glycyl_radical_YjjI-like"/>
</dbReference>
<proteinExistence type="predicted"/>
<reference evidence="1 2" key="1">
    <citation type="submission" date="2017-06" db="EMBL/GenBank/DDBJ databases">
        <title>Draft Genome Sequence of Natranaerobius trueperi halophilic, alkalithermophilic bacteria from soda lakes.</title>
        <authorList>
            <person name="Zhao B."/>
        </authorList>
    </citation>
    <scope>NUCLEOTIDE SEQUENCE [LARGE SCALE GENOMIC DNA]</scope>
    <source>
        <strain evidence="1 2">DSM 18760</strain>
    </source>
</reference>
<dbReference type="RefSeq" id="WP_089022588.1">
    <property type="nucleotide sequence ID" value="NZ_NIQC01000002.1"/>
</dbReference>
<accession>A0A226C0K0</accession>
<name>A0A226C0K0_9FIRM</name>
<gene>
    <name evidence="1" type="primary">yjjI</name>
    <name evidence="1" type="ORF">CDO51_01835</name>
</gene>
<protein>
    <submittedName>
        <fullName evidence="1">YjjI family glycine radical enzyme</fullName>
    </submittedName>
</protein>
<dbReference type="SUPFAM" id="SSF51998">
    <property type="entry name" value="PFL-like glycyl radical enzymes"/>
    <property type="match status" value="1"/>
</dbReference>
<dbReference type="Gene3D" id="3.20.70.20">
    <property type="match status" value="1"/>
</dbReference>
<dbReference type="AlphaFoldDB" id="A0A226C0K0"/>
<comment type="caution">
    <text evidence="1">The sequence shown here is derived from an EMBL/GenBank/DDBJ whole genome shotgun (WGS) entry which is preliminary data.</text>
</comment>